<dbReference type="GO" id="GO:0003700">
    <property type="term" value="F:DNA-binding transcription factor activity"/>
    <property type="evidence" value="ECO:0007669"/>
    <property type="project" value="TreeGrafter"/>
</dbReference>
<dbReference type="PROSITE" id="PS50932">
    <property type="entry name" value="HTH_LACI_2"/>
    <property type="match status" value="1"/>
</dbReference>
<dbReference type="SUPFAM" id="SSF53822">
    <property type="entry name" value="Periplasmic binding protein-like I"/>
    <property type="match status" value="1"/>
</dbReference>
<name>T0BQV1_ALIAG</name>
<dbReference type="GO" id="GO:0000976">
    <property type="term" value="F:transcription cis-regulatory region binding"/>
    <property type="evidence" value="ECO:0007669"/>
    <property type="project" value="TreeGrafter"/>
</dbReference>
<dbReference type="Gene3D" id="1.10.260.40">
    <property type="entry name" value="lambda repressor-like DNA-binding domains"/>
    <property type="match status" value="1"/>
</dbReference>
<keyword evidence="6" id="KW-1185">Reference proteome</keyword>
<keyword evidence="1" id="KW-0678">Repressor</keyword>
<dbReference type="PRINTS" id="PR00036">
    <property type="entry name" value="HTHLACI"/>
</dbReference>
<dbReference type="SMART" id="SM00354">
    <property type="entry name" value="HTH_LACI"/>
    <property type="match status" value="1"/>
</dbReference>
<dbReference type="RefSeq" id="WP_021297813.1">
    <property type="nucleotide sequence ID" value="NZ_AURB01000163.1"/>
</dbReference>
<evidence type="ECO:0000256" key="4">
    <source>
        <dbReference type="ARBA" id="ARBA00023163"/>
    </source>
</evidence>
<dbReference type="KEGG" id="aaco:K1I37_05065"/>
<dbReference type="Pfam" id="PF13377">
    <property type="entry name" value="Peripla_BP_3"/>
    <property type="match status" value="1"/>
</dbReference>
<dbReference type="CDD" id="cd01392">
    <property type="entry name" value="HTH_LacI"/>
    <property type="match status" value="1"/>
</dbReference>
<organism evidence="5 6">
    <name type="scientific">Alicyclobacillus acidoterrestris (strain ATCC 49025 / DSM 3922 / CIP 106132 / NCIMB 13137 / GD3B)</name>
    <dbReference type="NCBI Taxonomy" id="1356854"/>
    <lineage>
        <taxon>Bacteria</taxon>
        <taxon>Bacillati</taxon>
        <taxon>Bacillota</taxon>
        <taxon>Bacilli</taxon>
        <taxon>Bacillales</taxon>
        <taxon>Alicyclobacillaceae</taxon>
        <taxon>Alicyclobacillus</taxon>
    </lineage>
</organism>
<dbReference type="PANTHER" id="PTHR30146:SF148">
    <property type="entry name" value="HTH-TYPE TRANSCRIPTIONAL REPRESSOR PURR-RELATED"/>
    <property type="match status" value="1"/>
</dbReference>
<dbReference type="InterPro" id="IPR010982">
    <property type="entry name" value="Lambda_DNA-bd_dom_sf"/>
</dbReference>
<reference evidence="6" key="1">
    <citation type="journal article" date="2022" name="G3 (Bethesda)">
        <title>Unveiling the complete genome sequence of Alicyclobacillus acidoterrestris DSM 3922T, a taint-producing strain.</title>
        <authorList>
            <person name="Leonardo I.C."/>
            <person name="Barreto Crespo M.T."/>
            <person name="Gaspar F.B."/>
        </authorList>
    </citation>
    <scope>NUCLEOTIDE SEQUENCE [LARGE SCALE GENOMIC DNA]</scope>
    <source>
        <strain evidence="6">DSM 3922</strain>
    </source>
</reference>
<keyword evidence="4" id="KW-0804">Transcription</keyword>
<evidence type="ECO:0000256" key="1">
    <source>
        <dbReference type="ARBA" id="ARBA00022491"/>
    </source>
</evidence>
<protein>
    <submittedName>
        <fullName evidence="5">LacI family transcriptional regulator</fullName>
    </submittedName>
</protein>
<dbReference type="CDD" id="cd06267">
    <property type="entry name" value="PBP1_LacI_sugar_binding-like"/>
    <property type="match status" value="1"/>
</dbReference>
<dbReference type="Gene3D" id="3.40.50.2300">
    <property type="match status" value="2"/>
</dbReference>
<dbReference type="InterPro" id="IPR028082">
    <property type="entry name" value="Peripla_BP_I"/>
</dbReference>
<dbReference type="PANTHER" id="PTHR30146">
    <property type="entry name" value="LACI-RELATED TRANSCRIPTIONAL REPRESSOR"/>
    <property type="match status" value="1"/>
</dbReference>
<dbReference type="SUPFAM" id="SSF47413">
    <property type="entry name" value="lambda repressor-like DNA-binding domains"/>
    <property type="match status" value="1"/>
</dbReference>
<proteinExistence type="predicted"/>
<accession>T0BQV1</accession>
<evidence type="ECO:0000256" key="3">
    <source>
        <dbReference type="ARBA" id="ARBA00023125"/>
    </source>
</evidence>
<dbReference type="OrthoDB" id="9788209at2"/>
<gene>
    <name evidence="5" type="ORF">K1I37_05065</name>
</gene>
<evidence type="ECO:0000313" key="6">
    <source>
        <dbReference type="Proteomes" id="UP000829401"/>
    </source>
</evidence>
<dbReference type="AlphaFoldDB" id="T0BQV1"/>
<dbReference type="PROSITE" id="PS00356">
    <property type="entry name" value="HTH_LACI_1"/>
    <property type="match status" value="1"/>
</dbReference>
<dbReference type="EMBL" id="CP080467">
    <property type="protein sequence ID" value="UNO49880.1"/>
    <property type="molecule type" value="Genomic_DNA"/>
</dbReference>
<evidence type="ECO:0000256" key="2">
    <source>
        <dbReference type="ARBA" id="ARBA00023015"/>
    </source>
</evidence>
<sequence>MAATIKDVAKRAGVSIATVSRVVNRLDGVKPDTERKILQAMEELRYVPNVLARSVASQKTNLISMIIPDINNPFFPKVYTGASQVTRSHAYTIMLGDSGGDVELEEALLRTTLEHRASGIILTPAQEVSPWLTMIPLEVPVCLVDRQLADFECDKVLIDNQSGAYDATKLLLDNGHIKIGIISGPLDSTPGKQRFDGYAKCLQESGISLDPSLIKIGDFREESGYLLGIELLQMDQPPTAILSCNNLMTMGMIEAINTSGLRIGEDIAVVGFDDIPIATVMNPKLTVVSRPMQEMGEWAAKLLLERIEKPEKAFREIVMRPHMIIRGSEMMVSKQNRKKRRNL</sequence>
<dbReference type="STRING" id="1356854.N007_13815"/>
<dbReference type="Proteomes" id="UP000829401">
    <property type="component" value="Chromosome"/>
</dbReference>
<dbReference type="eggNOG" id="COG1609">
    <property type="taxonomic scope" value="Bacteria"/>
</dbReference>
<dbReference type="InterPro" id="IPR000843">
    <property type="entry name" value="HTH_LacI"/>
</dbReference>
<evidence type="ECO:0000313" key="5">
    <source>
        <dbReference type="EMBL" id="UNO49880.1"/>
    </source>
</evidence>
<accession>A0A9E6ZSW8</accession>
<dbReference type="Pfam" id="PF00356">
    <property type="entry name" value="LacI"/>
    <property type="match status" value="1"/>
</dbReference>
<keyword evidence="2" id="KW-0805">Transcription regulation</keyword>
<keyword evidence="3" id="KW-0238">DNA-binding</keyword>
<dbReference type="InterPro" id="IPR046335">
    <property type="entry name" value="LacI/GalR-like_sensor"/>
</dbReference>